<dbReference type="PANTHER" id="PTHR43727">
    <property type="entry name" value="DIAMINOPIMELATE DECARBOXYLASE"/>
    <property type="match status" value="1"/>
</dbReference>
<dbReference type="Proteomes" id="UP000011885">
    <property type="component" value="Unassembled WGS sequence"/>
</dbReference>
<dbReference type="PATRIC" id="fig|1263870.3.peg.5569"/>
<dbReference type="AlphaFoldDB" id="M5TW76"/>
<dbReference type="CDD" id="cd06842">
    <property type="entry name" value="PLPDE_III_Y4yA_like"/>
    <property type="match status" value="1"/>
</dbReference>
<evidence type="ECO:0000313" key="5">
    <source>
        <dbReference type="Proteomes" id="UP000011885"/>
    </source>
</evidence>
<dbReference type="InterPro" id="IPR009006">
    <property type="entry name" value="Ala_racemase/Decarboxylase_C"/>
</dbReference>
<dbReference type="SUPFAM" id="SSF51419">
    <property type="entry name" value="PLP-binding barrel"/>
    <property type="match status" value="1"/>
</dbReference>
<evidence type="ECO:0000259" key="3">
    <source>
        <dbReference type="Pfam" id="PF02784"/>
    </source>
</evidence>
<gene>
    <name evidence="4" type="ORF">RSSM_05257</name>
</gene>
<name>M5TW76_9BACT</name>
<feature type="domain" description="Orn/DAP/Arg decarboxylase 2 N-terminal" evidence="3">
    <location>
        <begin position="84"/>
        <end position="287"/>
    </location>
</feature>
<protein>
    <submittedName>
        <fullName evidence="4">Diaminopimelate decarboxylase</fullName>
    </submittedName>
</protein>
<dbReference type="Gene3D" id="2.40.37.10">
    <property type="entry name" value="Lyase, Ornithine Decarboxylase, Chain A, domain 1"/>
    <property type="match status" value="1"/>
</dbReference>
<dbReference type="GO" id="GO:0008836">
    <property type="term" value="F:diaminopimelate decarboxylase activity"/>
    <property type="evidence" value="ECO:0007669"/>
    <property type="project" value="TreeGrafter"/>
</dbReference>
<dbReference type="Pfam" id="PF02784">
    <property type="entry name" value="Orn_Arg_deC_N"/>
    <property type="match status" value="1"/>
</dbReference>
<dbReference type="SUPFAM" id="SSF50621">
    <property type="entry name" value="Alanine racemase C-terminal domain-like"/>
    <property type="match status" value="1"/>
</dbReference>
<organism evidence="4 5">
    <name type="scientific">Rhodopirellula sallentina SM41</name>
    <dbReference type="NCBI Taxonomy" id="1263870"/>
    <lineage>
        <taxon>Bacteria</taxon>
        <taxon>Pseudomonadati</taxon>
        <taxon>Planctomycetota</taxon>
        <taxon>Planctomycetia</taxon>
        <taxon>Pirellulales</taxon>
        <taxon>Pirellulaceae</taxon>
        <taxon>Rhodopirellula</taxon>
    </lineage>
</organism>
<dbReference type="InterPro" id="IPR042152">
    <property type="entry name" value="Y4yA-like"/>
</dbReference>
<evidence type="ECO:0000313" key="4">
    <source>
        <dbReference type="EMBL" id="EMI53284.1"/>
    </source>
</evidence>
<dbReference type="InterPro" id="IPR029066">
    <property type="entry name" value="PLP-binding_barrel"/>
</dbReference>
<evidence type="ECO:0000256" key="1">
    <source>
        <dbReference type="ARBA" id="ARBA00001933"/>
    </source>
</evidence>
<keyword evidence="2" id="KW-0663">Pyridoxal phosphate</keyword>
<accession>M5TW76</accession>
<comment type="cofactor">
    <cofactor evidence="1">
        <name>pyridoxal 5'-phosphate</name>
        <dbReference type="ChEBI" id="CHEBI:597326"/>
    </cofactor>
</comment>
<dbReference type="EMBL" id="ANOH01000364">
    <property type="protein sequence ID" value="EMI53284.1"/>
    <property type="molecule type" value="Genomic_DNA"/>
</dbReference>
<proteinExistence type="predicted"/>
<reference evidence="4 5" key="1">
    <citation type="journal article" date="2013" name="Mar. Genomics">
        <title>Expression of sulfatases in Rhodopirellula baltica and the diversity of sulfatases in the genus Rhodopirellula.</title>
        <authorList>
            <person name="Wegner C.E."/>
            <person name="Richter-Heitmann T."/>
            <person name="Klindworth A."/>
            <person name="Klockow C."/>
            <person name="Richter M."/>
            <person name="Achstetter T."/>
            <person name="Glockner F.O."/>
            <person name="Harder J."/>
        </authorList>
    </citation>
    <scope>NUCLEOTIDE SEQUENCE [LARGE SCALE GENOMIC DNA]</scope>
    <source>
        <strain evidence="4 5">SM41</strain>
    </source>
</reference>
<sequence>MSIAANPHQAIQSDEWNRLQSHCRGVTPLNARWADWMVDALTLHSASLHRLIEEHGSPINVVTPVPLQRNLKQLCDVACEREVDFRPFFARKANKCLTFVDAAKQIDAGVDVASEPECQQTLDRGIPGPNIICTAAIKTWSLIELCVRNQVTIAVDNDDELDVVDAVTSDLSLPANIAIRLSGFSHNETKLHSRFGFDIDSVHEVEDKISLLAADEKVKLHGLHFHLDGYCADQRKSAIKQCLPWIDRLRSQGHDIRFLDIGGGLPMSYLNDNEQWDRFWKSLRESLRGHQPPITYRNHGLGLRHDHNGITDTANTYPYFQQPVRAEWFAEVLDADSGENCSIASAIKKSSLQLRCEPGRSSLDACGMTVARVEFTKHHPNGDWFIGLGMNRTQCRTGSDDFLVDPVVLTSPKDFDNATETTATRSPRSGYLVGAYCTESELIQLRKLQFPQGIQRGDLVVFPNTAGYFMHFLESRSHQFPLAKNVVFDEDSAEVFRLDAIDAKSL</sequence>
<comment type="caution">
    <text evidence="4">The sequence shown here is derived from an EMBL/GenBank/DDBJ whole genome shotgun (WGS) entry which is preliminary data.</text>
</comment>
<dbReference type="PANTHER" id="PTHR43727:SF2">
    <property type="entry name" value="GROUP IV DECARBOXYLASE"/>
    <property type="match status" value="1"/>
</dbReference>
<dbReference type="Gene3D" id="3.20.20.10">
    <property type="entry name" value="Alanine racemase"/>
    <property type="match status" value="1"/>
</dbReference>
<evidence type="ECO:0000256" key="2">
    <source>
        <dbReference type="ARBA" id="ARBA00022898"/>
    </source>
</evidence>
<dbReference type="RefSeq" id="WP_008685552.1">
    <property type="nucleotide sequence ID" value="NZ_ANOH01000364.1"/>
</dbReference>
<dbReference type="InterPro" id="IPR022644">
    <property type="entry name" value="De-COase2_N"/>
</dbReference>
<dbReference type="GO" id="GO:0009089">
    <property type="term" value="P:lysine biosynthetic process via diaminopimelate"/>
    <property type="evidence" value="ECO:0007669"/>
    <property type="project" value="TreeGrafter"/>
</dbReference>
<keyword evidence="5" id="KW-1185">Reference proteome</keyword>